<accession>A0ABZ2THL5</accession>
<reference evidence="1 2" key="1">
    <citation type="submission" date="2024-02" db="EMBL/GenBank/DDBJ databases">
        <title>Roseovarius strain W115 nov., isolated from a marine algae.</title>
        <authorList>
            <person name="Lee M.W."/>
            <person name="Lee J.K."/>
            <person name="Kim J.M."/>
            <person name="Choi D.G."/>
            <person name="Baek J.H."/>
            <person name="Bayburt H."/>
            <person name="Jung J.J."/>
            <person name="Han D.M."/>
            <person name="Jeon C.O."/>
        </authorList>
    </citation>
    <scope>NUCLEOTIDE SEQUENCE [LARGE SCALE GENOMIC DNA]</scope>
    <source>
        <strain evidence="1 2">W115</strain>
    </source>
</reference>
<evidence type="ECO:0000313" key="2">
    <source>
        <dbReference type="Proteomes" id="UP001281305"/>
    </source>
</evidence>
<organism evidence="1 2">
    <name type="scientific">Roseovarius rhodophyticola</name>
    <dbReference type="NCBI Taxonomy" id="3080827"/>
    <lineage>
        <taxon>Bacteria</taxon>
        <taxon>Pseudomonadati</taxon>
        <taxon>Pseudomonadota</taxon>
        <taxon>Alphaproteobacteria</taxon>
        <taxon>Rhodobacterales</taxon>
        <taxon>Roseobacteraceae</taxon>
        <taxon>Roseovarius</taxon>
    </lineage>
</organism>
<dbReference type="EMBL" id="CP146606">
    <property type="protein sequence ID" value="WYK19221.1"/>
    <property type="molecule type" value="Genomic_DNA"/>
</dbReference>
<evidence type="ECO:0000313" key="1">
    <source>
        <dbReference type="EMBL" id="WYK19221.1"/>
    </source>
</evidence>
<name>A0ABZ2THL5_9RHOB</name>
<keyword evidence="2" id="KW-1185">Reference proteome</keyword>
<dbReference type="Proteomes" id="UP001281305">
    <property type="component" value="Chromosome"/>
</dbReference>
<protein>
    <submittedName>
        <fullName evidence="1">Uncharacterized protein</fullName>
    </submittedName>
</protein>
<proteinExistence type="predicted"/>
<sequence length="133" mass="14715">MSISIIILGYWNQKEGGMPTSEVLELFGKSPNNDLEGVLAHDEKTYCEYSITQENNAATVISIDRPYGHHSLYELLFELLKRGPYMLFSPEGRIVPVVARSDMPEHLPENVIEAFGIPVVVTDGASLSSTLFG</sequence>
<dbReference type="RefSeq" id="WP_317055911.1">
    <property type="nucleotide sequence ID" value="NZ_CP146606.1"/>
</dbReference>
<gene>
    <name evidence="1" type="ORF">RZS32_004900</name>
</gene>